<organism evidence="1">
    <name type="scientific">uncultured Caudovirales phage</name>
    <dbReference type="NCBI Taxonomy" id="2100421"/>
    <lineage>
        <taxon>Viruses</taxon>
        <taxon>Duplodnaviria</taxon>
        <taxon>Heunggongvirae</taxon>
        <taxon>Uroviricota</taxon>
        <taxon>Caudoviricetes</taxon>
        <taxon>Peduoviridae</taxon>
        <taxon>Maltschvirus</taxon>
        <taxon>Maltschvirus maltsch</taxon>
    </lineage>
</organism>
<gene>
    <name evidence="1" type="ORF">UFOVP605_18</name>
</gene>
<proteinExistence type="predicted"/>
<protein>
    <submittedName>
        <fullName evidence="1">Uncharacterized protein</fullName>
    </submittedName>
</protein>
<accession>A0A6J5N1V9</accession>
<sequence length="104" mass="11878">MATPTTRSLKHLRELGYTAEVVERFNSFTKRRHDLFGFIDILAIKEGEILGVQTTSGSSVSSRIKKITEHEHLAAVRKSGMRIEVHGWRKNAKNRYVLRVVDLS</sequence>
<dbReference type="EMBL" id="LR796592">
    <property type="protein sequence ID" value="CAB4152662.1"/>
    <property type="molecule type" value="Genomic_DNA"/>
</dbReference>
<reference evidence="1" key="1">
    <citation type="submission" date="2020-04" db="EMBL/GenBank/DDBJ databases">
        <authorList>
            <person name="Chiriac C."/>
            <person name="Salcher M."/>
            <person name="Ghai R."/>
            <person name="Kavagutti S V."/>
        </authorList>
    </citation>
    <scope>NUCLEOTIDE SEQUENCE</scope>
</reference>
<evidence type="ECO:0000313" key="1">
    <source>
        <dbReference type="EMBL" id="CAB4152662.1"/>
    </source>
</evidence>
<name>A0A6J5N1V9_9CAUD</name>